<evidence type="ECO:0000256" key="2">
    <source>
        <dbReference type="ARBA" id="ARBA00023015"/>
    </source>
</evidence>
<keyword evidence="9" id="KW-1185">Reference proteome</keyword>
<dbReference type="EMBL" id="JBBPBM010000010">
    <property type="protein sequence ID" value="KAK8565784.1"/>
    <property type="molecule type" value="Genomic_DNA"/>
</dbReference>
<dbReference type="InterPro" id="IPR044607">
    <property type="entry name" value="RKD-like"/>
</dbReference>
<dbReference type="PROSITE" id="PS51519">
    <property type="entry name" value="RWP_RK"/>
    <property type="match status" value="1"/>
</dbReference>
<keyword evidence="5" id="KW-0804">Transcription</keyword>
<evidence type="ECO:0000259" key="7">
    <source>
        <dbReference type="PROSITE" id="PS51519"/>
    </source>
</evidence>
<reference evidence="8 9" key="1">
    <citation type="journal article" date="2024" name="G3 (Bethesda)">
        <title>Genome assembly of Hibiscus sabdariffa L. provides insights into metabolisms of medicinal natural products.</title>
        <authorList>
            <person name="Kim T."/>
        </authorList>
    </citation>
    <scope>NUCLEOTIDE SEQUENCE [LARGE SCALE GENOMIC DNA]</scope>
    <source>
        <strain evidence="8">TK-2024</strain>
        <tissue evidence="8">Old leaves</tissue>
    </source>
</reference>
<dbReference type="InterPro" id="IPR003035">
    <property type="entry name" value="RWP-RK_dom"/>
</dbReference>
<dbReference type="Proteomes" id="UP001472677">
    <property type="component" value="Unassembled WGS sequence"/>
</dbReference>
<dbReference type="PANTHER" id="PTHR46373:SF5">
    <property type="entry name" value="RWP-RK DOMAIN PROTEIN"/>
    <property type="match status" value="1"/>
</dbReference>
<proteinExistence type="predicted"/>
<keyword evidence="6" id="KW-0539">Nucleus</keyword>
<name>A0ABR2EUT9_9ROSI</name>
<dbReference type="Pfam" id="PF02042">
    <property type="entry name" value="RWP-RK"/>
    <property type="match status" value="1"/>
</dbReference>
<feature type="domain" description="RWP-RK" evidence="7">
    <location>
        <begin position="243"/>
        <end position="322"/>
    </location>
</feature>
<keyword evidence="4" id="KW-0238">DNA-binding</keyword>
<organism evidence="8 9">
    <name type="scientific">Hibiscus sabdariffa</name>
    <name type="common">roselle</name>
    <dbReference type="NCBI Taxonomy" id="183260"/>
    <lineage>
        <taxon>Eukaryota</taxon>
        <taxon>Viridiplantae</taxon>
        <taxon>Streptophyta</taxon>
        <taxon>Embryophyta</taxon>
        <taxon>Tracheophyta</taxon>
        <taxon>Spermatophyta</taxon>
        <taxon>Magnoliopsida</taxon>
        <taxon>eudicotyledons</taxon>
        <taxon>Gunneridae</taxon>
        <taxon>Pentapetalae</taxon>
        <taxon>rosids</taxon>
        <taxon>malvids</taxon>
        <taxon>Malvales</taxon>
        <taxon>Malvaceae</taxon>
        <taxon>Malvoideae</taxon>
        <taxon>Hibiscus</taxon>
    </lineage>
</organism>
<evidence type="ECO:0000256" key="5">
    <source>
        <dbReference type="ARBA" id="ARBA00023163"/>
    </source>
</evidence>
<accession>A0ABR2EUT9</accession>
<protein>
    <recommendedName>
        <fullName evidence="7">RWP-RK domain-containing protein</fullName>
    </recommendedName>
</protein>
<keyword evidence="3" id="KW-0175">Coiled coil</keyword>
<comment type="caution">
    <text evidence="8">The sequence shown here is derived from an EMBL/GenBank/DDBJ whole genome shotgun (WGS) entry which is preliminary data.</text>
</comment>
<evidence type="ECO:0000313" key="9">
    <source>
        <dbReference type="Proteomes" id="UP001472677"/>
    </source>
</evidence>
<gene>
    <name evidence="8" type="ORF">V6N12_059336</name>
</gene>
<dbReference type="PANTHER" id="PTHR46373">
    <property type="entry name" value="PROTEIN RKD4"/>
    <property type="match status" value="1"/>
</dbReference>
<evidence type="ECO:0000256" key="1">
    <source>
        <dbReference type="ARBA" id="ARBA00004049"/>
    </source>
</evidence>
<sequence>MADPGSIDPYNNPFDTKYTDEVLNILDIQNPTLEDLTTHDIPFLYPQSTDRIDDNVIDPLEDPVIGDFCNEQNPENYEAASLGTLNCPRETSFETNVHSMPLSVWPSDAVPFRCSCCQSLREIIHTNGFDVSKLEIHGRLGMICHAILTIEPGPQYQMFDFCKKSIEDVKQFLIQYCINRSQAGYMMIKDPIAMFYEALCVGSGWDENLDDDDFVQQLSSNAGEFQMDQATGNTNNNREKTTKPSLAIQRERTRNLTLEEIKNYFHLPIEEAAKKLEFSATVVKKICRKYGLTRWPHRKACFPSLSSSLNGNNHAKPCVYSRVKIGGTLLCLWCPYNEPNALCIALSRPEVRDCCPLDKDEIIGCMYLIAAVLVLSSNVVLQVLFNNI</sequence>
<comment type="function">
    <text evidence="1">Putative transcription factor.</text>
</comment>
<evidence type="ECO:0000256" key="3">
    <source>
        <dbReference type="ARBA" id="ARBA00023054"/>
    </source>
</evidence>
<keyword evidence="2" id="KW-0805">Transcription regulation</keyword>
<evidence type="ECO:0000313" key="8">
    <source>
        <dbReference type="EMBL" id="KAK8565784.1"/>
    </source>
</evidence>
<evidence type="ECO:0000256" key="6">
    <source>
        <dbReference type="ARBA" id="ARBA00023242"/>
    </source>
</evidence>
<evidence type="ECO:0000256" key="4">
    <source>
        <dbReference type="ARBA" id="ARBA00023125"/>
    </source>
</evidence>